<reference evidence="10" key="1">
    <citation type="submission" date="2000-04" db="EMBL/GenBank/DDBJ databases">
        <authorList>
            <person name="Tomaszewski E.K."/>
            <person name="Phalen D.N."/>
            <person name="Wilson V.G."/>
        </authorList>
    </citation>
    <scope>NUCLEOTIDE SEQUENCE</scope>
</reference>
<evidence type="ECO:0000256" key="9">
    <source>
        <dbReference type="SAM" id="MobiDB-lite"/>
    </source>
</evidence>
<proteinExistence type="inferred from homology"/>
<keyword evidence="7" id="KW-0946">Virion</keyword>
<dbReference type="GO" id="GO:0042025">
    <property type="term" value="C:host cell nucleus"/>
    <property type="evidence" value="ECO:0007669"/>
    <property type="project" value="UniProtKB-SubCell"/>
</dbReference>
<evidence type="ECO:0000256" key="2">
    <source>
        <dbReference type="ARBA" id="ARBA00004192"/>
    </source>
</evidence>
<keyword evidence="5" id="KW-1048">Host nucleus</keyword>
<dbReference type="Pfam" id="PF03580">
    <property type="entry name" value="Herpes_UL14"/>
    <property type="match status" value="1"/>
</dbReference>
<dbReference type="EMBL" id="AF261754">
    <property type="protein sequence ID" value="AAK11958.1"/>
    <property type="molecule type" value="Genomic_DNA"/>
</dbReference>
<keyword evidence="8" id="KW-1035">Host cytoplasm</keyword>
<comment type="subcellular location">
    <subcellularLocation>
        <location evidence="2">Host cytoplasm</location>
    </subcellularLocation>
    <subcellularLocation>
        <location evidence="1">Host nucleus</location>
    </subcellularLocation>
    <subcellularLocation>
        <location evidence="3">Virion tegument</location>
    </subcellularLocation>
</comment>
<sequence length="196" mass="21871">MALYDVDCRDTRRERRIQARTKIMEYIKGSAYKASVLEMTSAGVSPSHPAFRHAFTKATEHEEAAKIAAQVDKRMVSVRRKIARITAVVNGQRELASELKGYRRYLSSGFLDTFAAEADKLYEDEISLECAEAELSQHLPAGEDYDEGENELLVRWQLEGAPVPSRSPITPYRTGESSGVFPKSPQGPSDATCVRQ</sequence>
<protein>
    <submittedName>
        <fullName evidence="10">UL14</fullName>
    </submittedName>
</protein>
<organism evidence="10">
    <name type="scientific">Psittacid alphaherpesvirus 1</name>
    <dbReference type="NCBI Taxonomy" id="50294"/>
    <lineage>
        <taxon>Viruses</taxon>
        <taxon>Duplodnaviria</taxon>
        <taxon>Heunggongvirae</taxon>
        <taxon>Peploviricota</taxon>
        <taxon>Herviviricetes</taxon>
        <taxon>Herpesvirales</taxon>
        <taxon>Orthoherpesviridae</taxon>
        <taxon>Alphaherpesvirinae</taxon>
        <taxon>Iltovirus</taxon>
        <taxon>Iltovirus psittacidalpha1</taxon>
    </lineage>
</organism>
<evidence type="ECO:0000256" key="5">
    <source>
        <dbReference type="ARBA" id="ARBA00022562"/>
    </source>
</evidence>
<evidence type="ECO:0000256" key="8">
    <source>
        <dbReference type="ARBA" id="ARBA00023200"/>
    </source>
</evidence>
<evidence type="ECO:0000256" key="7">
    <source>
        <dbReference type="ARBA" id="ARBA00022844"/>
    </source>
</evidence>
<reference evidence="10" key="2">
    <citation type="journal article" date="2001" name="J. Clin. Microbiol.">
        <title>Detection and heterogeneity of herpesviruses causing Pacheco's disease in parrots.</title>
        <authorList>
            <person name="Tomaszewski E."/>
            <person name="Wilson V.G."/>
            <person name="Wigle W.L."/>
            <person name="Phalen D.N."/>
        </authorList>
    </citation>
    <scope>NUCLEOTIDE SEQUENCE</scope>
</reference>
<keyword evidence="6" id="KW-0920">Virion tegument</keyword>
<dbReference type="GO" id="GO:0019033">
    <property type="term" value="C:viral tegument"/>
    <property type="evidence" value="ECO:0007669"/>
    <property type="project" value="UniProtKB-SubCell"/>
</dbReference>
<evidence type="ECO:0000256" key="4">
    <source>
        <dbReference type="ARBA" id="ARBA00009888"/>
    </source>
</evidence>
<evidence type="ECO:0000313" key="10">
    <source>
        <dbReference type="EMBL" id="AAK11958.1"/>
    </source>
</evidence>
<name>Q99H50_9ALPH</name>
<evidence type="ECO:0000256" key="6">
    <source>
        <dbReference type="ARBA" id="ARBA00022580"/>
    </source>
</evidence>
<feature type="region of interest" description="Disordered" evidence="9">
    <location>
        <begin position="162"/>
        <end position="196"/>
    </location>
</feature>
<accession>Q99H50</accession>
<evidence type="ECO:0000256" key="3">
    <source>
        <dbReference type="ARBA" id="ARBA00004535"/>
    </source>
</evidence>
<dbReference type="InterPro" id="IPR005207">
    <property type="entry name" value="Herpes_UL14"/>
</dbReference>
<evidence type="ECO:0000256" key="1">
    <source>
        <dbReference type="ARBA" id="ARBA00004147"/>
    </source>
</evidence>
<dbReference type="GO" id="GO:0030430">
    <property type="term" value="C:host cell cytoplasm"/>
    <property type="evidence" value="ECO:0007669"/>
    <property type="project" value="UniProtKB-SubCell"/>
</dbReference>
<comment type="similarity">
    <text evidence="4">Belongs to the alphaherpesvirinae HHV-1 UL14 protein family.</text>
</comment>